<name>A0A6J6DV22_9ZZZZ</name>
<dbReference type="AlphaFoldDB" id="A0A6J6DV22"/>
<dbReference type="InterPro" id="IPR001753">
    <property type="entry name" value="Enoyl-CoA_hydra/iso"/>
</dbReference>
<evidence type="ECO:0000256" key="1">
    <source>
        <dbReference type="ARBA" id="ARBA00023239"/>
    </source>
</evidence>
<dbReference type="InterPro" id="IPR029045">
    <property type="entry name" value="ClpP/crotonase-like_dom_sf"/>
</dbReference>
<dbReference type="Gene3D" id="1.10.12.10">
    <property type="entry name" value="Lyase 2-enoyl-coa Hydratase, Chain A, domain 2"/>
    <property type="match status" value="1"/>
</dbReference>
<dbReference type="PANTHER" id="PTHR11941:SF54">
    <property type="entry name" value="ENOYL-COA HYDRATASE, MITOCHONDRIAL"/>
    <property type="match status" value="1"/>
</dbReference>
<keyword evidence="1" id="KW-0456">Lyase</keyword>
<dbReference type="Pfam" id="PF00378">
    <property type="entry name" value="ECH_1"/>
    <property type="match status" value="1"/>
</dbReference>
<evidence type="ECO:0000313" key="3">
    <source>
        <dbReference type="EMBL" id="CAB4565993.1"/>
    </source>
</evidence>
<evidence type="ECO:0000256" key="2">
    <source>
        <dbReference type="SAM" id="MobiDB-lite"/>
    </source>
</evidence>
<protein>
    <submittedName>
        <fullName evidence="3">Unannotated protein</fullName>
    </submittedName>
</protein>
<dbReference type="Gene3D" id="3.90.226.10">
    <property type="entry name" value="2-enoyl-CoA Hydratase, Chain A, domain 1"/>
    <property type="match status" value="1"/>
</dbReference>
<dbReference type="GO" id="GO:0006635">
    <property type="term" value="P:fatty acid beta-oxidation"/>
    <property type="evidence" value="ECO:0007669"/>
    <property type="project" value="TreeGrafter"/>
</dbReference>
<proteinExistence type="predicted"/>
<reference evidence="3" key="1">
    <citation type="submission" date="2020-05" db="EMBL/GenBank/DDBJ databases">
        <authorList>
            <person name="Chiriac C."/>
            <person name="Salcher M."/>
            <person name="Ghai R."/>
            <person name="Kavagutti S V."/>
        </authorList>
    </citation>
    <scope>NUCLEOTIDE SEQUENCE</scope>
</reference>
<dbReference type="GO" id="GO:0016829">
    <property type="term" value="F:lyase activity"/>
    <property type="evidence" value="ECO:0007669"/>
    <property type="project" value="UniProtKB-KW"/>
</dbReference>
<dbReference type="EMBL" id="CAEZSR010000076">
    <property type="protein sequence ID" value="CAB4565993.1"/>
    <property type="molecule type" value="Genomic_DNA"/>
</dbReference>
<dbReference type="SUPFAM" id="SSF52096">
    <property type="entry name" value="ClpP/crotonase"/>
    <property type="match status" value="1"/>
</dbReference>
<feature type="region of interest" description="Disordered" evidence="2">
    <location>
        <begin position="70"/>
        <end position="95"/>
    </location>
</feature>
<accession>A0A6J6DV22</accession>
<gene>
    <name evidence="3" type="ORF">UFOPK1493_02091</name>
</gene>
<organism evidence="3">
    <name type="scientific">freshwater metagenome</name>
    <dbReference type="NCBI Taxonomy" id="449393"/>
    <lineage>
        <taxon>unclassified sequences</taxon>
        <taxon>metagenomes</taxon>
        <taxon>ecological metagenomes</taxon>
    </lineage>
</organism>
<dbReference type="CDD" id="cd06558">
    <property type="entry name" value="crotonase-like"/>
    <property type="match status" value="1"/>
</dbReference>
<dbReference type="InterPro" id="IPR014748">
    <property type="entry name" value="Enoyl-CoA_hydra_C"/>
</dbReference>
<sequence>MSDVLFELGDDHVGVVTLHRPDARNALTWGMYAELERLVREAPAAGVRCLVITGADPAFCSGDDVRQVMGGGEEGRAPLSSDGGGGSGGETARTPRLTPAADALLHTDVPVVAAVNGAAVGWGMELAMMADLRVASERAKFGELFVLRGLVSDVAGLGRLAQLVGREHAAELLFTGEVIDAARAHEIGLVGRVVPHDDLLPTARALAARIAANPPLAVQKLKAGLRSALDPDWHDLGRWVSSTLGELFRTADHREGVRAFLEKRPPRFEGR</sequence>
<dbReference type="PANTHER" id="PTHR11941">
    <property type="entry name" value="ENOYL-COA HYDRATASE-RELATED"/>
    <property type="match status" value="1"/>
</dbReference>